<dbReference type="SUPFAM" id="SSF53474">
    <property type="entry name" value="alpha/beta-Hydrolases"/>
    <property type="match status" value="1"/>
</dbReference>
<dbReference type="InterPro" id="IPR000073">
    <property type="entry name" value="AB_hydrolase_1"/>
</dbReference>
<dbReference type="AlphaFoldDB" id="A0A9P8SB25"/>
<dbReference type="PANTHER" id="PTHR43689">
    <property type="entry name" value="HYDROLASE"/>
    <property type="match status" value="1"/>
</dbReference>
<dbReference type="InterPro" id="IPR029058">
    <property type="entry name" value="AB_hydrolase_fold"/>
</dbReference>
<comment type="caution">
    <text evidence="3">The sequence shown here is derived from an EMBL/GenBank/DDBJ whole genome shotgun (WGS) entry which is preliminary data.</text>
</comment>
<reference evidence="3 4" key="1">
    <citation type="submission" date="2020-07" db="EMBL/GenBank/DDBJ databases">
        <title>Metarhizium humberi genome.</title>
        <authorList>
            <person name="Lysoe E."/>
        </authorList>
    </citation>
    <scope>NUCLEOTIDE SEQUENCE [LARGE SCALE GENOMIC DNA]</scope>
    <source>
        <strain evidence="3 4">ESALQ1638</strain>
    </source>
</reference>
<keyword evidence="4" id="KW-1185">Reference proteome</keyword>
<proteinExistence type="predicted"/>
<dbReference type="Gene3D" id="3.40.50.1820">
    <property type="entry name" value="alpha/beta hydrolase"/>
    <property type="match status" value="1"/>
</dbReference>
<dbReference type="Proteomes" id="UP000764110">
    <property type="component" value="Unassembled WGS sequence"/>
</dbReference>
<sequence length="497" mass="53994">MNQSAWSRRSRRSIPRRLQAGGEVGEGGVVQAKPSSSAEPGQVHQPHDAKSAGPATCNAPRLTVRLNLEDDAEYGLRTTPPRRARSGVPAMPQFNYEYRASRTIEYAVLTAAACLSIYWYLQPVLSPGDPVKPRRVICSKARQAAKLATADSTWACSPAPRELAPSYAPDVFPGGRDVETAYGTIKVFEWGPEDGEKVLLLHGIGTPCVALGDMAREFVRKGCRVMLFDLFGRGYSDAPSDLPYDDRLYTSQILLVLASSRIPWTGSSSFHIVGYSLGGALAAAFAAYHANLLRSATLICPGGLVRPSHVSLKSRILYSEGLLPSWLVNGLARRRLEPRPGTASADIPDPSVNNVDGDDSQDVDFDQVPVCAGDASGPKVGDVVRWQLRNNAGFVPAYMSTIRNAPIYGQHEGVWRRLSEQLALRREDEQVPGLEGGRICLILAERDPIVVKEEWIADSFAVLGEEAVDIRVLNGGHEIAISKGKEVADVAMAAWRR</sequence>
<dbReference type="PANTHER" id="PTHR43689:SF8">
    <property type="entry name" value="ALPHA_BETA-HYDROLASES SUPERFAMILY PROTEIN"/>
    <property type="match status" value="1"/>
</dbReference>
<dbReference type="PRINTS" id="PR00111">
    <property type="entry name" value="ABHYDROLASE"/>
</dbReference>
<name>A0A9P8SB25_9HYPO</name>
<evidence type="ECO:0000259" key="2">
    <source>
        <dbReference type="Pfam" id="PF12697"/>
    </source>
</evidence>
<organism evidence="3 4">
    <name type="scientific">Metarhizium humberi</name>
    <dbReference type="NCBI Taxonomy" id="2596975"/>
    <lineage>
        <taxon>Eukaryota</taxon>
        <taxon>Fungi</taxon>
        <taxon>Dikarya</taxon>
        <taxon>Ascomycota</taxon>
        <taxon>Pezizomycotina</taxon>
        <taxon>Sordariomycetes</taxon>
        <taxon>Hypocreomycetidae</taxon>
        <taxon>Hypocreales</taxon>
        <taxon>Clavicipitaceae</taxon>
        <taxon>Metarhizium</taxon>
    </lineage>
</organism>
<gene>
    <name evidence="3" type="ORF">MHUMG1_01676</name>
</gene>
<dbReference type="EMBL" id="JACEFI010000002">
    <property type="protein sequence ID" value="KAH0600677.1"/>
    <property type="molecule type" value="Genomic_DNA"/>
</dbReference>
<feature type="domain" description="AB hydrolase-1" evidence="2">
    <location>
        <begin position="198"/>
        <end position="489"/>
    </location>
</feature>
<feature type="region of interest" description="Disordered" evidence="1">
    <location>
        <begin position="1"/>
        <end position="57"/>
    </location>
</feature>
<evidence type="ECO:0000256" key="1">
    <source>
        <dbReference type="SAM" id="MobiDB-lite"/>
    </source>
</evidence>
<accession>A0A9P8SB25</accession>
<protein>
    <recommendedName>
        <fullName evidence="2">AB hydrolase-1 domain-containing protein</fullName>
    </recommendedName>
</protein>
<evidence type="ECO:0000313" key="4">
    <source>
        <dbReference type="Proteomes" id="UP000764110"/>
    </source>
</evidence>
<evidence type="ECO:0000313" key="3">
    <source>
        <dbReference type="EMBL" id="KAH0600677.1"/>
    </source>
</evidence>
<dbReference type="Pfam" id="PF12697">
    <property type="entry name" value="Abhydrolase_6"/>
    <property type="match status" value="1"/>
</dbReference>